<evidence type="ECO:0000256" key="7">
    <source>
        <dbReference type="ARBA" id="ARBA00023157"/>
    </source>
</evidence>
<organism evidence="10">
    <name type="scientific">Anguilla anguilla</name>
    <name type="common">European freshwater eel</name>
    <name type="synonym">Muraena anguilla</name>
    <dbReference type="NCBI Taxonomy" id="7936"/>
    <lineage>
        <taxon>Eukaryota</taxon>
        <taxon>Metazoa</taxon>
        <taxon>Chordata</taxon>
        <taxon>Craniata</taxon>
        <taxon>Vertebrata</taxon>
        <taxon>Euteleostomi</taxon>
        <taxon>Actinopterygii</taxon>
        <taxon>Neopterygii</taxon>
        <taxon>Teleostei</taxon>
        <taxon>Anguilliformes</taxon>
        <taxon>Anguillidae</taxon>
        <taxon>Anguilla</taxon>
    </lineage>
</organism>
<keyword evidence="5" id="KW-0272">Extracellular matrix</keyword>
<reference evidence="10" key="2">
    <citation type="journal article" date="2015" name="Fish Shellfish Immunol.">
        <title>Early steps in the European eel (Anguilla anguilla)-Vibrio vulnificus interaction in the gills: Role of the RtxA13 toxin.</title>
        <authorList>
            <person name="Callol A."/>
            <person name="Pajuelo D."/>
            <person name="Ebbesson L."/>
            <person name="Teles M."/>
            <person name="MacKenzie S."/>
            <person name="Amaro C."/>
        </authorList>
    </citation>
    <scope>NUCLEOTIDE SEQUENCE</scope>
</reference>
<comment type="function">
    <text evidence="9">Ligand for members of the frizzled family of seven transmembrane receptors.</text>
</comment>
<proteinExistence type="inferred from homology"/>
<evidence type="ECO:0000256" key="9">
    <source>
        <dbReference type="RuleBase" id="RU003500"/>
    </source>
</evidence>
<evidence type="ECO:0000256" key="4">
    <source>
        <dbReference type="ARBA" id="ARBA00022525"/>
    </source>
</evidence>
<dbReference type="AlphaFoldDB" id="A0A0E9RCV8"/>
<keyword evidence="4" id="KW-0964">Secreted</keyword>
<reference evidence="10" key="1">
    <citation type="submission" date="2014-11" db="EMBL/GenBank/DDBJ databases">
        <authorList>
            <person name="Amaro Gonzalez C."/>
        </authorList>
    </citation>
    <scope>NUCLEOTIDE SEQUENCE</scope>
</reference>
<evidence type="ECO:0000256" key="8">
    <source>
        <dbReference type="ARBA" id="ARBA00023288"/>
    </source>
</evidence>
<evidence type="ECO:0000256" key="3">
    <source>
        <dbReference type="ARBA" id="ARBA00022473"/>
    </source>
</evidence>
<evidence type="ECO:0000256" key="5">
    <source>
        <dbReference type="ARBA" id="ARBA00022530"/>
    </source>
</evidence>
<evidence type="ECO:0000256" key="6">
    <source>
        <dbReference type="ARBA" id="ARBA00022687"/>
    </source>
</evidence>
<dbReference type="GO" id="GO:0005615">
    <property type="term" value="C:extracellular space"/>
    <property type="evidence" value="ECO:0007669"/>
    <property type="project" value="TreeGrafter"/>
</dbReference>
<dbReference type="GO" id="GO:0045165">
    <property type="term" value="P:cell fate commitment"/>
    <property type="evidence" value="ECO:0007669"/>
    <property type="project" value="TreeGrafter"/>
</dbReference>
<dbReference type="PANTHER" id="PTHR12027">
    <property type="entry name" value="WNT RELATED"/>
    <property type="match status" value="1"/>
</dbReference>
<comment type="subcellular location">
    <subcellularLocation>
        <location evidence="1 9">Secreted</location>
        <location evidence="1 9">Extracellular space</location>
        <location evidence="1 9">Extracellular matrix</location>
    </subcellularLocation>
</comment>
<dbReference type="GO" id="GO:0005109">
    <property type="term" value="F:frizzled binding"/>
    <property type="evidence" value="ECO:0007669"/>
    <property type="project" value="TreeGrafter"/>
</dbReference>
<keyword evidence="8" id="KW-0449">Lipoprotein</keyword>
<dbReference type="Pfam" id="PF00110">
    <property type="entry name" value="wnt"/>
    <property type="match status" value="1"/>
</dbReference>
<dbReference type="PANTHER" id="PTHR12027:SF70">
    <property type="entry name" value="PROTEIN WNT-16"/>
    <property type="match status" value="1"/>
</dbReference>
<keyword evidence="6 9" id="KW-0879">Wnt signaling pathway</keyword>
<protein>
    <recommendedName>
        <fullName evidence="9">Protein Wnt</fullName>
    </recommendedName>
</protein>
<name>A0A0E9RCV8_ANGAN</name>
<keyword evidence="3 9" id="KW-0217">Developmental protein</keyword>
<evidence type="ECO:0000313" key="10">
    <source>
        <dbReference type="EMBL" id="JAH26976.1"/>
    </source>
</evidence>
<accession>A0A0E9RCV8</accession>
<dbReference type="GO" id="GO:0060070">
    <property type="term" value="P:canonical Wnt signaling pathway"/>
    <property type="evidence" value="ECO:0007669"/>
    <property type="project" value="TreeGrafter"/>
</dbReference>
<sequence length="77" mass="8602">MWLGITAVGVPEKMGCANLPLTNKQKDLCKRKPYLLPSIKDGARLGIAECQTQFKHERWNCSTTKELSVFGYELTSG</sequence>
<dbReference type="InterPro" id="IPR005817">
    <property type="entry name" value="Wnt"/>
</dbReference>
<evidence type="ECO:0000256" key="2">
    <source>
        <dbReference type="ARBA" id="ARBA00005683"/>
    </source>
</evidence>
<dbReference type="EMBL" id="GBXM01081601">
    <property type="protein sequence ID" value="JAH26976.1"/>
    <property type="molecule type" value="Transcribed_RNA"/>
</dbReference>
<comment type="similarity">
    <text evidence="2 9">Belongs to the Wnt family.</text>
</comment>
<evidence type="ECO:0000256" key="1">
    <source>
        <dbReference type="ARBA" id="ARBA00004498"/>
    </source>
</evidence>
<keyword evidence="7" id="KW-1015">Disulfide bond</keyword>
<dbReference type="GO" id="GO:0005125">
    <property type="term" value="F:cytokine activity"/>
    <property type="evidence" value="ECO:0007669"/>
    <property type="project" value="TreeGrafter"/>
</dbReference>
<dbReference type="GO" id="GO:0030182">
    <property type="term" value="P:neuron differentiation"/>
    <property type="evidence" value="ECO:0007669"/>
    <property type="project" value="TreeGrafter"/>
</dbReference>